<comment type="caution">
    <text evidence="1">The sequence shown here is derived from an EMBL/GenBank/DDBJ whole genome shotgun (WGS) entry which is preliminary data.</text>
</comment>
<gene>
    <name evidence="1" type="ORF">AAE3_LOCUS11974</name>
</gene>
<evidence type="ECO:0000313" key="2">
    <source>
        <dbReference type="Proteomes" id="UP000467700"/>
    </source>
</evidence>
<dbReference type="AlphaFoldDB" id="A0A8S0WHN4"/>
<evidence type="ECO:0000313" key="1">
    <source>
        <dbReference type="EMBL" id="CAA7269730.1"/>
    </source>
</evidence>
<reference evidence="1 2" key="1">
    <citation type="submission" date="2020-01" db="EMBL/GenBank/DDBJ databases">
        <authorList>
            <person name="Gupta K D."/>
        </authorList>
    </citation>
    <scope>NUCLEOTIDE SEQUENCE [LARGE SCALE GENOMIC DNA]</scope>
</reference>
<protein>
    <submittedName>
        <fullName evidence="1">Uncharacterized protein</fullName>
    </submittedName>
</protein>
<name>A0A8S0WHN4_CYCAE</name>
<sequence length="166" mass="17789">MRDVYLAHGRSTTHPYPRLPSQKMKNDMPTLKLPFCVISIEGALDGRGAYTFVLVAYEVIDTLNSLNLVPPPPMVHKDDALHTFDDSLSIHMADGWLVPGPGGVPTRIARRRSSGGRGYGKAAVLTFHAIANVPEYHHPPTTLILIPSANGVQATSPMAVENGGGG</sequence>
<proteinExistence type="predicted"/>
<accession>A0A8S0WHN4</accession>
<dbReference type="EMBL" id="CACVBS010000079">
    <property type="protein sequence ID" value="CAA7269730.1"/>
    <property type="molecule type" value="Genomic_DNA"/>
</dbReference>
<dbReference type="Proteomes" id="UP000467700">
    <property type="component" value="Unassembled WGS sequence"/>
</dbReference>
<keyword evidence="2" id="KW-1185">Reference proteome</keyword>
<organism evidence="1 2">
    <name type="scientific">Cyclocybe aegerita</name>
    <name type="common">Black poplar mushroom</name>
    <name type="synonym">Agrocybe aegerita</name>
    <dbReference type="NCBI Taxonomy" id="1973307"/>
    <lineage>
        <taxon>Eukaryota</taxon>
        <taxon>Fungi</taxon>
        <taxon>Dikarya</taxon>
        <taxon>Basidiomycota</taxon>
        <taxon>Agaricomycotina</taxon>
        <taxon>Agaricomycetes</taxon>
        <taxon>Agaricomycetidae</taxon>
        <taxon>Agaricales</taxon>
        <taxon>Agaricineae</taxon>
        <taxon>Bolbitiaceae</taxon>
        <taxon>Cyclocybe</taxon>
    </lineage>
</organism>